<evidence type="ECO:0000313" key="3">
    <source>
        <dbReference type="Proteomes" id="UP001383192"/>
    </source>
</evidence>
<feature type="domain" description="BTB" evidence="1">
    <location>
        <begin position="12"/>
        <end position="113"/>
    </location>
</feature>
<reference evidence="2 3" key="1">
    <citation type="submission" date="2024-01" db="EMBL/GenBank/DDBJ databases">
        <title>A draft genome for a cacao thread blight-causing isolate of Paramarasmius palmivorus.</title>
        <authorList>
            <person name="Baruah I.K."/>
            <person name="Bukari Y."/>
            <person name="Amoako-Attah I."/>
            <person name="Meinhardt L.W."/>
            <person name="Bailey B.A."/>
            <person name="Cohen S.P."/>
        </authorList>
    </citation>
    <scope>NUCLEOTIDE SEQUENCE [LARGE SCALE GENOMIC DNA]</scope>
    <source>
        <strain evidence="2 3">GH-12</strain>
    </source>
</reference>
<proteinExistence type="predicted"/>
<evidence type="ECO:0000313" key="2">
    <source>
        <dbReference type="EMBL" id="KAK7047703.1"/>
    </source>
</evidence>
<protein>
    <recommendedName>
        <fullName evidence="1">BTB domain-containing protein</fullName>
    </recommendedName>
</protein>
<dbReference type="InterPro" id="IPR000210">
    <property type="entry name" value="BTB/POZ_dom"/>
</dbReference>
<dbReference type="InterPro" id="IPR011333">
    <property type="entry name" value="SKP1/BTB/POZ_sf"/>
</dbReference>
<dbReference type="Proteomes" id="UP001383192">
    <property type="component" value="Unassembled WGS sequence"/>
</dbReference>
<gene>
    <name evidence="2" type="ORF">VNI00_006473</name>
</gene>
<sequence length="271" mass="30982">MFPKFEGCSTPCDITILSSDGKHLSAHKRHLEIFSESFPNADWDNLTTHEPVSLVENGVVLGLLLQFMHNAPVPDLSSEDLKADDLVDLCKAAEKYGNFFALDACRREIRSRAKRIEPIDALKIFVRLHEPPCATFPEMDDIVRRTICLKHNVVLPHFRRNTELYYFWSQYRSTCQEAKLRIQRELEAKVANMEFIHTEAILDIHGGYDCSNGHCKGGEEYARRMLSVLQRMSEYITLEDLDEAVRMAPAFGIQWGCEEKMDGVSDGLSRV</sequence>
<keyword evidence="3" id="KW-1185">Reference proteome</keyword>
<name>A0AAW0D4W0_9AGAR</name>
<evidence type="ECO:0000259" key="1">
    <source>
        <dbReference type="SMART" id="SM00225"/>
    </source>
</evidence>
<organism evidence="2 3">
    <name type="scientific">Paramarasmius palmivorus</name>
    <dbReference type="NCBI Taxonomy" id="297713"/>
    <lineage>
        <taxon>Eukaryota</taxon>
        <taxon>Fungi</taxon>
        <taxon>Dikarya</taxon>
        <taxon>Basidiomycota</taxon>
        <taxon>Agaricomycotina</taxon>
        <taxon>Agaricomycetes</taxon>
        <taxon>Agaricomycetidae</taxon>
        <taxon>Agaricales</taxon>
        <taxon>Marasmiineae</taxon>
        <taxon>Marasmiaceae</taxon>
        <taxon>Paramarasmius</taxon>
    </lineage>
</organism>
<dbReference type="SUPFAM" id="SSF54695">
    <property type="entry name" value="POZ domain"/>
    <property type="match status" value="1"/>
</dbReference>
<dbReference type="Pfam" id="PF00651">
    <property type="entry name" value="BTB"/>
    <property type="match status" value="1"/>
</dbReference>
<dbReference type="EMBL" id="JAYKXP010000019">
    <property type="protein sequence ID" value="KAK7047703.1"/>
    <property type="molecule type" value="Genomic_DNA"/>
</dbReference>
<dbReference type="SMART" id="SM00225">
    <property type="entry name" value="BTB"/>
    <property type="match status" value="1"/>
</dbReference>
<dbReference type="AlphaFoldDB" id="A0AAW0D4W0"/>
<comment type="caution">
    <text evidence="2">The sequence shown here is derived from an EMBL/GenBank/DDBJ whole genome shotgun (WGS) entry which is preliminary data.</text>
</comment>
<accession>A0AAW0D4W0</accession>